<evidence type="ECO:0000256" key="1">
    <source>
        <dbReference type="PROSITE-ProRule" id="PRU00169"/>
    </source>
</evidence>
<evidence type="ECO:0000313" key="4">
    <source>
        <dbReference type="Proteomes" id="UP000826725"/>
    </source>
</evidence>
<name>A0A8D5FPQ6_9BACT</name>
<dbReference type="InterPro" id="IPR001789">
    <property type="entry name" value="Sig_transdc_resp-reg_receiver"/>
</dbReference>
<organism evidence="3 4">
    <name type="scientific">Desulfomarina profundi</name>
    <dbReference type="NCBI Taxonomy" id="2772557"/>
    <lineage>
        <taxon>Bacteria</taxon>
        <taxon>Pseudomonadati</taxon>
        <taxon>Thermodesulfobacteriota</taxon>
        <taxon>Desulfobulbia</taxon>
        <taxon>Desulfobulbales</taxon>
        <taxon>Desulfobulbaceae</taxon>
        <taxon>Desulfomarina</taxon>
    </lineage>
</organism>
<protein>
    <recommendedName>
        <fullName evidence="2">Response regulatory domain-containing protein</fullName>
    </recommendedName>
</protein>
<dbReference type="GO" id="GO:0000160">
    <property type="term" value="P:phosphorelay signal transduction system"/>
    <property type="evidence" value="ECO:0007669"/>
    <property type="project" value="InterPro"/>
</dbReference>
<reference evidence="3" key="1">
    <citation type="submission" date="2020-09" db="EMBL/GenBank/DDBJ databases">
        <title>Desulfogranum mesoprofundum gen. nov., sp. nov., a novel mesophilic, sulfate-reducing chemolithoautotroph isolated from a deep-sea hydrothermal vent chimney in the Suiyo Seamount.</title>
        <authorList>
            <person name="Hashimoto Y."/>
            <person name="Nakagawa S."/>
        </authorList>
    </citation>
    <scope>NUCLEOTIDE SEQUENCE</scope>
    <source>
        <strain evidence="3">KT2</strain>
    </source>
</reference>
<evidence type="ECO:0000259" key="2">
    <source>
        <dbReference type="PROSITE" id="PS50110"/>
    </source>
</evidence>
<dbReference type="PROSITE" id="PS50110">
    <property type="entry name" value="RESPONSE_REGULATORY"/>
    <property type="match status" value="1"/>
</dbReference>
<dbReference type="RefSeq" id="WP_228855761.1">
    <property type="nucleotide sequence ID" value="NZ_AP024086.1"/>
</dbReference>
<gene>
    <name evidence="3" type="ORF">DGMP_02370</name>
</gene>
<sequence>MARILLVSKVPENFEELAVALQKRDGIELIRVDSQKEALKKAEEVRLDVVVADDELADGRGLDLVSGLMQNYPLINCAMVSTLAPDDFHEFTEGLGVFMQLPPEPTEKDAVKMLEILDSIDALLKAE</sequence>
<dbReference type="KEGG" id="dbk:DGMP_02370"/>
<dbReference type="Proteomes" id="UP000826725">
    <property type="component" value="Chromosome"/>
</dbReference>
<accession>A0A8D5FPQ6</accession>
<feature type="domain" description="Response regulatory" evidence="2">
    <location>
        <begin position="3"/>
        <end position="118"/>
    </location>
</feature>
<keyword evidence="1" id="KW-0597">Phosphoprotein</keyword>
<dbReference type="AlphaFoldDB" id="A0A8D5FPQ6"/>
<proteinExistence type="predicted"/>
<feature type="modified residue" description="4-aspartylphosphate" evidence="1">
    <location>
        <position position="53"/>
    </location>
</feature>
<dbReference type="EMBL" id="AP024086">
    <property type="protein sequence ID" value="BCL59544.1"/>
    <property type="molecule type" value="Genomic_DNA"/>
</dbReference>
<evidence type="ECO:0000313" key="3">
    <source>
        <dbReference type="EMBL" id="BCL59544.1"/>
    </source>
</evidence>
<keyword evidence="4" id="KW-1185">Reference proteome</keyword>